<dbReference type="EMBL" id="CAJVPS010053141">
    <property type="protein sequence ID" value="CAG8772153.1"/>
    <property type="molecule type" value="Genomic_DNA"/>
</dbReference>
<feature type="compositionally biased region" description="Polar residues" evidence="1">
    <location>
        <begin position="1"/>
        <end position="10"/>
    </location>
</feature>
<dbReference type="AlphaFoldDB" id="A0A9N9NYB9"/>
<feature type="non-terminal residue" evidence="2">
    <location>
        <position position="103"/>
    </location>
</feature>
<organism evidence="2 3">
    <name type="scientific">Ambispora leptoticha</name>
    <dbReference type="NCBI Taxonomy" id="144679"/>
    <lineage>
        <taxon>Eukaryota</taxon>
        <taxon>Fungi</taxon>
        <taxon>Fungi incertae sedis</taxon>
        <taxon>Mucoromycota</taxon>
        <taxon>Glomeromycotina</taxon>
        <taxon>Glomeromycetes</taxon>
        <taxon>Archaeosporales</taxon>
        <taxon>Ambisporaceae</taxon>
        <taxon>Ambispora</taxon>
    </lineage>
</organism>
<evidence type="ECO:0000313" key="3">
    <source>
        <dbReference type="Proteomes" id="UP000789508"/>
    </source>
</evidence>
<name>A0A9N9NYB9_9GLOM</name>
<reference evidence="2" key="1">
    <citation type="submission" date="2021-06" db="EMBL/GenBank/DDBJ databases">
        <authorList>
            <person name="Kallberg Y."/>
            <person name="Tangrot J."/>
            <person name="Rosling A."/>
        </authorList>
    </citation>
    <scope>NUCLEOTIDE SEQUENCE</scope>
    <source>
        <strain evidence="2">FL130A</strain>
    </source>
</reference>
<accession>A0A9N9NYB9</accession>
<keyword evidence="3" id="KW-1185">Reference proteome</keyword>
<feature type="compositionally biased region" description="Polar residues" evidence="1">
    <location>
        <begin position="80"/>
        <end position="90"/>
    </location>
</feature>
<comment type="caution">
    <text evidence="2">The sequence shown here is derived from an EMBL/GenBank/DDBJ whole genome shotgun (WGS) entry which is preliminary data.</text>
</comment>
<feature type="non-terminal residue" evidence="2">
    <location>
        <position position="1"/>
    </location>
</feature>
<gene>
    <name evidence="2" type="ORF">ALEPTO_LOCUS14201</name>
</gene>
<proteinExistence type="predicted"/>
<dbReference type="Proteomes" id="UP000789508">
    <property type="component" value="Unassembled WGS sequence"/>
</dbReference>
<evidence type="ECO:0000313" key="2">
    <source>
        <dbReference type="EMBL" id="CAG8772153.1"/>
    </source>
</evidence>
<evidence type="ECO:0000256" key="1">
    <source>
        <dbReference type="SAM" id="MobiDB-lite"/>
    </source>
</evidence>
<sequence length="103" mass="11565">KQREITPSSHNNDDDMEIGDAPTPPSMSQLSPPAYPYIISSSAVPPIQRMNGPPPLYPNSLPMTQTRFYPQKGPPERPFHTSTSSLNNKPYSKHDPNSLYHYN</sequence>
<protein>
    <submittedName>
        <fullName evidence="2">12950_t:CDS:1</fullName>
    </submittedName>
</protein>
<feature type="region of interest" description="Disordered" evidence="1">
    <location>
        <begin position="1"/>
        <end position="103"/>
    </location>
</feature>